<dbReference type="PROSITE" id="PS51094">
    <property type="entry name" value="PTS_EIIA_TYPE_2"/>
    <property type="match status" value="1"/>
</dbReference>
<name>A0ABR9P457_9ACTN</name>
<keyword evidence="2" id="KW-0597">Phosphoprotein</keyword>
<proteinExistence type="predicted"/>
<keyword evidence="5" id="KW-0598">Phosphotransferase system</keyword>
<evidence type="ECO:0000256" key="1">
    <source>
        <dbReference type="ARBA" id="ARBA00022448"/>
    </source>
</evidence>
<gene>
    <name evidence="7" type="ORF">IDM40_07930</name>
</gene>
<keyword evidence="8" id="KW-1185">Reference proteome</keyword>
<dbReference type="NCBIfam" id="TIGR00848">
    <property type="entry name" value="fruA"/>
    <property type="match status" value="1"/>
</dbReference>
<comment type="caution">
    <text evidence="7">The sequence shown here is derived from an EMBL/GenBank/DDBJ whole genome shotgun (WGS) entry which is preliminary data.</text>
</comment>
<feature type="domain" description="PTS EIIA type-2" evidence="6">
    <location>
        <begin position="3"/>
        <end position="146"/>
    </location>
</feature>
<dbReference type="SUPFAM" id="SSF55804">
    <property type="entry name" value="Phoshotransferase/anion transport protein"/>
    <property type="match status" value="1"/>
</dbReference>
<evidence type="ECO:0000259" key="6">
    <source>
        <dbReference type="PROSITE" id="PS51094"/>
    </source>
</evidence>
<evidence type="ECO:0000256" key="4">
    <source>
        <dbReference type="ARBA" id="ARBA00022679"/>
    </source>
</evidence>
<accession>A0ABR9P457</accession>
<dbReference type="InterPro" id="IPR051541">
    <property type="entry name" value="PTS_SugarTrans_NitroReg"/>
</dbReference>
<evidence type="ECO:0000313" key="7">
    <source>
        <dbReference type="EMBL" id="MBE2998631.1"/>
    </source>
</evidence>
<dbReference type="PANTHER" id="PTHR47738">
    <property type="entry name" value="PTS SYSTEM FRUCTOSE-LIKE EIIA COMPONENT-RELATED"/>
    <property type="match status" value="1"/>
</dbReference>
<keyword evidence="1" id="KW-0813">Transport</keyword>
<dbReference type="CDD" id="cd00211">
    <property type="entry name" value="PTS_IIA_fru"/>
    <property type="match status" value="1"/>
</dbReference>
<dbReference type="RefSeq" id="WP_193121265.1">
    <property type="nucleotide sequence ID" value="NZ_JADBGI010000005.1"/>
</dbReference>
<protein>
    <submittedName>
        <fullName evidence="7">PTS sugar transporter subunit IIA</fullName>
    </submittedName>
</protein>
<evidence type="ECO:0000256" key="2">
    <source>
        <dbReference type="ARBA" id="ARBA00022553"/>
    </source>
</evidence>
<dbReference type="Proteomes" id="UP000806528">
    <property type="component" value="Unassembled WGS sequence"/>
</dbReference>
<keyword evidence="3 7" id="KW-0762">Sugar transport</keyword>
<evidence type="ECO:0000313" key="8">
    <source>
        <dbReference type="Proteomes" id="UP000806528"/>
    </source>
</evidence>
<sequence>MTELVTTDLVDLDLAPTDRRAVVRSLSERLHAAGRVTDLEQFVADVEAREAKMATGLPGGIGIPHCRSEAVTVPTVAVGRSAEGVDFGADDGPARLIFLIAAPEGGDTDHMTVLAALARLLMRSEFTETLLGATDPAAVAEYVRTEVNP</sequence>
<dbReference type="InterPro" id="IPR016152">
    <property type="entry name" value="PTrfase/Anion_transptr"/>
</dbReference>
<evidence type="ECO:0000256" key="3">
    <source>
        <dbReference type="ARBA" id="ARBA00022597"/>
    </source>
</evidence>
<dbReference type="InterPro" id="IPR004715">
    <property type="entry name" value="PTS_IIA_fruc"/>
</dbReference>
<dbReference type="InterPro" id="IPR002178">
    <property type="entry name" value="PTS_EIIA_type-2_dom"/>
</dbReference>
<dbReference type="Gene3D" id="3.40.930.10">
    <property type="entry name" value="Mannitol-specific EII, Chain A"/>
    <property type="match status" value="1"/>
</dbReference>
<dbReference type="PANTHER" id="PTHR47738:SF2">
    <property type="entry name" value="PTS SYSTEM FRUCTOSE-LIKE EIIA COMPONENT"/>
    <property type="match status" value="1"/>
</dbReference>
<organism evidence="7 8">
    <name type="scientific">Nocardiopsis coralli</name>
    <dbReference type="NCBI Taxonomy" id="2772213"/>
    <lineage>
        <taxon>Bacteria</taxon>
        <taxon>Bacillati</taxon>
        <taxon>Actinomycetota</taxon>
        <taxon>Actinomycetes</taxon>
        <taxon>Streptosporangiales</taxon>
        <taxon>Nocardiopsidaceae</taxon>
        <taxon>Nocardiopsis</taxon>
    </lineage>
</organism>
<dbReference type="EMBL" id="JADBGI010000005">
    <property type="protein sequence ID" value="MBE2998631.1"/>
    <property type="molecule type" value="Genomic_DNA"/>
</dbReference>
<evidence type="ECO:0000256" key="5">
    <source>
        <dbReference type="ARBA" id="ARBA00022683"/>
    </source>
</evidence>
<keyword evidence="4" id="KW-0808">Transferase</keyword>
<dbReference type="Pfam" id="PF00359">
    <property type="entry name" value="PTS_EIIA_2"/>
    <property type="match status" value="1"/>
</dbReference>
<reference evidence="7 8" key="1">
    <citation type="submission" date="2020-09" db="EMBL/GenBank/DDBJ databases">
        <title>Diversity and distribution of actinomycetes associated with coral in the coast of Hainan.</title>
        <authorList>
            <person name="Li F."/>
        </authorList>
    </citation>
    <scope>NUCLEOTIDE SEQUENCE [LARGE SCALE GENOMIC DNA]</scope>
    <source>
        <strain evidence="7 8">HNM0947</strain>
    </source>
</reference>